<dbReference type="InterPro" id="IPR034660">
    <property type="entry name" value="DinB/YfiT-like"/>
</dbReference>
<protein>
    <submittedName>
        <fullName evidence="2">DinB family protein</fullName>
    </submittedName>
</protein>
<dbReference type="InterPro" id="IPR024775">
    <property type="entry name" value="DinB-like"/>
</dbReference>
<gene>
    <name evidence="2" type="ORF">ACFQ4C_08485</name>
</gene>
<comment type="caution">
    <text evidence="2">The sequence shown here is derived from an EMBL/GenBank/DDBJ whole genome shotgun (WGS) entry which is preliminary data.</text>
</comment>
<sequence>MSNSLREDLWNQFGASIDMLENAIKACPTVCWNTKTKFWYNAYHCLFFLDYYLTLNVENFTPPAPFTLSEFEDVMPERVYSQHELLTYVQFCRAKCHDLITGLTDEMARYRWTNVSGSMNYSMTEVLLYNMRHVQHHTAQLNLLLRQAIDDAPEWIFQAKMPLPERPS</sequence>
<name>A0ABW3Q7E1_9BACT</name>
<evidence type="ECO:0000259" key="1">
    <source>
        <dbReference type="Pfam" id="PF12867"/>
    </source>
</evidence>
<dbReference type="EMBL" id="JBHTLP010000007">
    <property type="protein sequence ID" value="MFD1141142.1"/>
    <property type="molecule type" value="Genomic_DNA"/>
</dbReference>
<evidence type="ECO:0000313" key="3">
    <source>
        <dbReference type="Proteomes" id="UP001597116"/>
    </source>
</evidence>
<organism evidence="2 3">
    <name type="scientific">Larkinella insperata</name>
    <dbReference type="NCBI Taxonomy" id="332158"/>
    <lineage>
        <taxon>Bacteria</taxon>
        <taxon>Pseudomonadati</taxon>
        <taxon>Bacteroidota</taxon>
        <taxon>Cytophagia</taxon>
        <taxon>Cytophagales</taxon>
        <taxon>Spirosomataceae</taxon>
        <taxon>Larkinella</taxon>
    </lineage>
</organism>
<dbReference type="Gene3D" id="1.20.120.450">
    <property type="entry name" value="dinb family like domain"/>
    <property type="match status" value="1"/>
</dbReference>
<evidence type="ECO:0000313" key="2">
    <source>
        <dbReference type="EMBL" id="MFD1141142.1"/>
    </source>
</evidence>
<feature type="domain" description="DinB-like" evidence="1">
    <location>
        <begin position="36"/>
        <end position="141"/>
    </location>
</feature>
<reference evidence="3" key="1">
    <citation type="journal article" date="2019" name="Int. J. Syst. Evol. Microbiol.">
        <title>The Global Catalogue of Microorganisms (GCM) 10K type strain sequencing project: providing services to taxonomists for standard genome sequencing and annotation.</title>
        <authorList>
            <consortium name="The Broad Institute Genomics Platform"/>
            <consortium name="The Broad Institute Genome Sequencing Center for Infectious Disease"/>
            <person name="Wu L."/>
            <person name="Ma J."/>
        </authorList>
    </citation>
    <scope>NUCLEOTIDE SEQUENCE [LARGE SCALE GENOMIC DNA]</scope>
    <source>
        <strain evidence="3">CCUG 55608</strain>
    </source>
</reference>
<dbReference type="Pfam" id="PF12867">
    <property type="entry name" value="DinB_2"/>
    <property type="match status" value="1"/>
</dbReference>
<dbReference type="RefSeq" id="WP_379884188.1">
    <property type="nucleotide sequence ID" value="NZ_JBHTLP010000007.1"/>
</dbReference>
<proteinExistence type="predicted"/>
<dbReference type="SUPFAM" id="SSF109854">
    <property type="entry name" value="DinB/YfiT-like putative metalloenzymes"/>
    <property type="match status" value="1"/>
</dbReference>
<accession>A0ABW3Q7E1</accession>
<keyword evidence="3" id="KW-1185">Reference proteome</keyword>
<dbReference type="Proteomes" id="UP001597116">
    <property type="component" value="Unassembled WGS sequence"/>
</dbReference>